<name>A0A7S0PXD8_9STRA</name>
<evidence type="ECO:0000313" key="1">
    <source>
        <dbReference type="EMBL" id="CAD8596667.1"/>
    </source>
</evidence>
<dbReference type="Pfam" id="PF13469">
    <property type="entry name" value="Sulfotransfer_3"/>
    <property type="match status" value="1"/>
</dbReference>
<dbReference type="Gene3D" id="3.40.50.300">
    <property type="entry name" value="P-loop containing nucleotide triphosphate hydrolases"/>
    <property type="match status" value="1"/>
</dbReference>
<evidence type="ECO:0008006" key="2">
    <source>
        <dbReference type="Google" id="ProtNLM"/>
    </source>
</evidence>
<protein>
    <recommendedName>
        <fullName evidence="2">Sulfotransferase domain-containing protein</fullName>
    </recommendedName>
</protein>
<proteinExistence type="predicted"/>
<accession>A0A7S0PXD8</accession>
<dbReference type="AlphaFoldDB" id="A0A7S0PXD8"/>
<dbReference type="EMBL" id="HBEX01002255">
    <property type="protein sequence ID" value="CAD8596667.1"/>
    <property type="molecule type" value="Transcribed_RNA"/>
</dbReference>
<dbReference type="InterPro" id="IPR027417">
    <property type="entry name" value="P-loop_NTPase"/>
</dbReference>
<organism evidence="1">
    <name type="scientific">Asterionellopsis glacialis</name>
    <dbReference type="NCBI Taxonomy" id="33640"/>
    <lineage>
        <taxon>Eukaryota</taxon>
        <taxon>Sar</taxon>
        <taxon>Stramenopiles</taxon>
        <taxon>Ochrophyta</taxon>
        <taxon>Bacillariophyta</taxon>
        <taxon>Fragilariophyceae</taxon>
        <taxon>Fragilariophycidae</taxon>
        <taxon>Fragilariales</taxon>
        <taxon>Fragilariaceae</taxon>
        <taxon>Asterionellopsis</taxon>
    </lineage>
</organism>
<gene>
    <name evidence="1" type="ORF">AGLA0713_LOCUS1495</name>
</gene>
<reference evidence="1" key="1">
    <citation type="submission" date="2021-01" db="EMBL/GenBank/DDBJ databases">
        <authorList>
            <person name="Corre E."/>
            <person name="Pelletier E."/>
            <person name="Niang G."/>
            <person name="Scheremetjew M."/>
            <person name="Finn R."/>
            <person name="Kale V."/>
            <person name="Holt S."/>
            <person name="Cochrane G."/>
            <person name="Meng A."/>
            <person name="Brown T."/>
            <person name="Cohen L."/>
        </authorList>
    </citation>
    <scope>NUCLEOTIDE SEQUENCE</scope>
</reference>
<sequence length="376" mass="42593">MEEEDLIAMQFTPDPYENQDKRELVLKGEFILNEIHVPNDQIEETMGLFCKIDFTPHQQDPSQYPFYNDLVGASEHCLNHPVEFKLTDIAQEARDYDSVSSNGMHSPAPKGFIFHQPHAGASLLANTIMAASPETTRVVSPHRVITRIFNIHEDPHNSSQEQQQIQAFRDAVYMFGRSSTSTMKNFYIREEPSTTTHLSSVRQAFPDSKWVFLYRDPNVVLSKTIEASHERRACGFKNRRNPLKGLQGYVQSKSSKNVVDLTDEQVCSAWLGLLLSSAQQEYERDAVSGRLVNYDNEMNSEDGVMAVLEFLGVSTTEQEGAMERINEQRQKKANGNSFEGPTAWDTVGSSTEEKFSEEVVNANAEYVQADMTEFKL</sequence>